<proteinExistence type="predicted"/>
<evidence type="ECO:0000313" key="2">
    <source>
        <dbReference type="EMBL" id="RZV11806.1"/>
    </source>
</evidence>
<reference evidence="2 3" key="1">
    <citation type="submission" date="2019-02" db="EMBL/GenBank/DDBJ databases">
        <title>Genomic Encyclopedia of Archaeal and Bacterial Type Strains, Phase II (KMG-II): from individual species to whole genera.</title>
        <authorList>
            <person name="Goeker M."/>
        </authorList>
    </citation>
    <scope>NUCLEOTIDE SEQUENCE [LARGE SCALE GENOMIC DNA]</scope>
    <source>
        <strain evidence="2 3">DSM 18328</strain>
    </source>
</reference>
<evidence type="ECO:0000256" key="1">
    <source>
        <dbReference type="SAM" id="MobiDB-lite"/>
    </source>
</evidence>
<name>A0A482YBK9_9EURY</name>
<organism evidence="2 3">
    <name type="scientific">Natrinema hispanicum</name>
    <dbReference type="NCBI Taxonomy" id="392421"/>
    <lineage>
        <taxon>Archaea</taxon>
        <taxon>Methanobacteriati</taxon>
        <taxon>Methanobacteriota</taxon>
        <taxon>Stenosarchaea group</taxon>
        <taxon>Halobacteria</taxon>
        <taxon>Halobacteriales</taxon>
        <taxon>Natrialbaceae</taxon>
        <taxon>Natrinema</taxon>
    </lineage>
</organism>
<feature type="region of interest" description="Disordered" evidence="1">
    <location>
        <begin position="255"/>
        <end position="274"/>
    </location>
</feature>
<dbReference type="EMBL" id="SHMP01000003">
    <property type="protein sequence ID" value="RZV11806.1"/>
    <property type="molecule type" value="Genomic_DNA"/>
</dbReference>
<gene>
    <name evidence="2" type="ORF">BDK88_0693</name>
</gene>
<dbReference type="RefSeq" id="WP_207225248.1">
    <property type="nucleotide sequence ID" value="NZ_SHMP01000003.1"/>
</dbReference>
<dbReference type="NCBIfam" id="TIGR02243">
    <property type="entry name" value="putative baseplate assembly protein"/>
    <property type="match status" value="1"/>
</dbReference>
<sequence>MSTVGIDVPELDDRTYEEILTEATNLIPAYAEEWTDLNPHDPGIAILEVLAWLTETYIYQLDRVTDDHREKYLSLLDERRRPPTPASTRLRLQLPADTAWAHVPAGTRLSATDADDADASYWFETDHPVTLTAATLECVLTVTDAGKTDNTHANRTEGMFYRAFGDDPAAGDMFYLGFDADPFAHTRTMTLTVRYHDADLPEPATHGSSDPSFTPSVDPVWEYRHEDDDVWRRLTVETDGTNAFYRGGQLTLALPDDRSATGSDTDTLERPTDSHSSVRTWLRCRLETAGYEIPPQFDAIEPNVVSVSHRLSVTDEELTAVDRLDDVPALDGQTYAFERSPVLSATVFVDGHRWHEVPDFDASGPDDDHFVLDREDGTVTFGDGIRGRVPPADASVVADYVAGGGVAGNVPATAVWHVSDPTVSVDGPVDSADIDVEPLAAATGGTDGETVDDALARVRRARRVPSRAVTADDYRSIAAQTPGLRIGRTNVLVEDDEITIVVVPFAPPDIGAPEPSEGFVRAVRQYVSERKLLGDRVCVTGPQYVGLEIEVTGRARARYAGSGHDAAVRTAIEEFVHPLTGNGGDGWPFGHTLHRTDLVELLAELDVIDRIDEITITAHGGATIDDGAVRIDDTALFAVEDVTTSLSNRPDSATGGE</sequence>
<protein>
    <submittedName>
        <fullName evidence="2">Putative phage baseplate assembly protein</fullName>
    </submittedName>
</protein>
<evidence type="ECO:0000313" key="3">
    <source>
        <dbReference type="Proteomes" id="UP000291097"/>
    </source>
</evidence>
<dbReference type="AlphaFoldDB" id="A0A482YBK9"/>
<dbReference type="InterPro" id="IPR011749">
    <property type="entry name" value="CHP02243"/>
</dbReference>
<comment type="caution">
    <text evidence="2">The sequence shown here is derived from an EMBL/GenBank/DDBJ whole genome shotgun (WGS) entry which is preliminary data.</text>
</comment>
<dbReference type="Proteomes" id="UP000291097">
    <property type="component" value="Unassembled WGS sequence"/>
</dbReference>
<accession>A0A482YBK9</accession>
<dbReference type="OrthoDB" id="148267at2157"/>